<name>A0ABT4XUH9_9RHOB</name>
<dbReference type="Gene3D" id="1.20.120.1220">
    <property type="match status" value="1"/>
</dbReference>
<keyword evidence="2" id="KW-1133">Transmembrane helix</keyword>
<evidence type="ECO:0000256" key="1">
    <source>
        <dbReference type="ARBA" id="ARBA00005801"/>
    </source>
</evidence>
<sequence>MLASLYGLTGLVLRDQSAVLELVFAAMLAAPLIWLSLTDLHGQEIPDLAALGIVVVACIVLVSQSTPIVPHLVAGLAILALFWALGEVYFRAKGHEALGIGDAKLFGAGIFLLGPPFIPDLVLLSSLGGLLVGGVSTLRTGIQPKGIPFGPFIAYAIFILFFIDPIFL</sequence>
<dbReference type="Pfam" id="PF01478">
    <property type="entry name" value="Peptidase_A24"/>
    <property type="match status" value="1"/>
</dbReference>
<evidence type="ECO:0000259" key="3">
    <source>
        <dbReference type="Pfam" id="PF01478"/>
    </source>
</evidence>
<evidence type="ECO:0000313" key="4">
    <source>
        <dbReference type="EMBL" id="MDA7425610.1"/>
    </source>
</evidence>
<organism evidence="4 5">
    <name type="scientific">Thalassococcus lentus</name>
    <dbReference type="NCBI Taxonomy" id="1210524"/>
    <lineage>
        <taxon>Bacteria</taxon>
        <taxon>Pseudomonadati</taxon>
        <taxon>Pseudomonadota</taxon>
        <taxon>Alphaproteobacteria</taxon>
        <taxon>Rhodobacterales</taxon>
        <taxon>Roseobacteraceae</taxon>
        <taxon>Thalassococcus</taxon>
    </lineage>
</organism>
<dbReference type="Proteomes" id="UP001210720">
    <property type="component" value="Unassembled WGS sequence"/>
</dbReference>
<gene>
    <name evidence="4" type="ORF">PFY00_12820</name>
</gene>
<keyword evidence="5" id="KW-1185">Reference proteome</keyword>
<comment type="caution">
    <text evidence="4">The sequence shown here is derived from an EMBL/GenBank/DDBJ whole genome shotgun (WGS) entry which is preliminary data.</text>
</comment>
<feature type="transmembrane region" description="Helical" evidence="2">
    <location>
        <begin position="149"/>
        <end position="167"/>
    </location>
</feature>
<feature type="transmembrane region" description="Helical" evidence="2">
    <location>
        <begin position="121"/>
        <end position="142"/>
    </location>
</feature>
<keyword evidence="2" id="KW-0812">Transmembrane</keyword>
<proteinExistence type="inferred from homology"/>
<dbReference type="InterPro" id="IPR000045">
    <property type="entry name" value="Prepilin_IV_endopep_pep"/>
</dbReference>
<comment type="similarity">
    <text evidence="1">Belongs to the peptidase A24 family.</text>
</comment>
<dbReference type="InterPro" id="IPR050882">
    <property type="entry name" value="Prepilin_peptidase/N-MTase"/>
</dbReference>
<dbReference type="PANTHER" id="PTHR30487:SF0">
    <property type="entry name" value="PREPILIN LEADER PEPTIDASE_N-METHYLTRANSFERASE-RELATED"/>
    <property type="match status" value="1"/>
</dbReference>
<feature type="transmembrane region" description="Helical" evidence="2">
    <location>
        <begin position="20"/>
        <end position="38"/>
    </location>
</feature>
<dbReference type="PANTHER" id="PTHR30487">
    <property type="entry name" value="TYPE 4 PREPILIN-LIKE PROTEINS LEADER PEPTIDE-PROCESSING ENZYME"/>
    <property type="match status" value="1"/>
</dbReference>
<feature type="transmembrane region" description="Helical" evidence="2">
    <location>
        <begin position="68"/>
        <end position="90"/>
    </location>
</feature>
<feature type="transmembrane region" description="Helical" evidence="2">
    <location>
        <begin position="45"/>
        <end position="62"/>
    </location>
</feature>
<reference evidence="4 5" key="1">
    <citation type="submission" date="2023-01" db="EMBL/GenBank/DDBJ databases">
        <title>Thalassococcus onchidii sp. nov., isolated from a marine invertebrate from the South China Sea.</title>
        <authorList>
            <person name="Xu S."/>
            <person name="Liu Z."/>
            <person name="Xu Y."/>
        </authorList>
    </citation>
    <scope>NUCLEOTIDE SEQUENCE [LARGE SCALE GENOMIC DNA]</scope>
    <source>
        <strain evidence="4 5">KCTC 32084</strain>
    </source>
</reference>
<dbReference type="EMBL" id="JAQIOY010000004">
    <property type="protein sequence ID" value="MDA7425610.1"/>
    <property type="molecule type" value="Genomic_DNA"/>
</dbReference>
<evidence type="ECO:0000313" key="5">
    <source>
        <dbReference type="Proteomes" id="UP001210720"/>
    </source>
</evidence>
<feature type="domain" description="Prepilin type IV endopeptidase peptidase" evidence="3">
    <location>
        <begin position="28"/>
        <end position="133"/>
    </location>
</feature>
<evidence type="ECO:0000256" key="2">
    <source>
        <dbReference type="SAM" id="Phobius"/>
    </source>
</evidence>
<protein>
    <submittedName>
        <fullName evidence="4">A24 family peptidase</fullName>
    </submittedName>
</protein>
<accession>A0ABT4XUH9</accession>
<keyword evidence="2" id="KW-0472">Membrane</keyword>
<dbReference type="RefSeq" id="WP_271432971.1">
    <property type="nucleotide sequence ID" value="NZ_JAQIOY010000004.1"/>
</dbReference>